<dbReference type="SUPFAM" id="SSF52540">
    <property type="entry name" value="P-loop containing nucleoside triphosphate hydrolases"/>
    <property type="match status" value="1"/>
</dbReference>
<reference evidence="2 3" key="1">
    <citation type="submission" date="2016-06" db="EMBL/GenBank/DDBJ databases">
        <authorList>
            <person name="Kjaerup R.B."/>
            <person name="Dalgaard T.S."/>
            <person name="Juul-Madsen H.R."/>
        </authorList>
    </citation>
    <scope>NUCLEOTIDE SEQUENCE [LARGE SCALE GENOMIC DNA]</scope>
    <source>
        <strain evidence="2 3">Pb300</strain>
    </source>
</reference>
<dbReference type="PANTHER" id="PTHR43514:SF4">
    <property type="entry name" value="ABC TRANSPORTER I FAMILY MEMBER 10"/>
    <property type="match status" value="1"/>
</dbReference>
<evidence type="ECO:0000313" key="2">
    <source>
        <dbReference type="EMBL" id="ODH13523.1"/>
    </source>
</evidence>
<protein>
    <recommendedName>
        <fullName evidence="1">ABC transporter domain-containing protein</fullName>
    </recommendedName>
</protein>
<accession>A0A1D2J5G2</accession>
<dbReference type="GO" id="GO:0005739">
    <property type="term" value="C:mitochondrion"/>
    <property type="evidence" value="ECO:0007669"/>
    <property type="project" value="TreeGrafter"/>
</dbReference>
<dbReference type="Gene3D" id="3.40.50.300">
    <property type="entry name" value="P-loop containing nucleotide triphosphate hydrolases"/>
    <property type="match status" value="1"/>
</dbReference>
<dbReference type="InterPro" id="IPR003439">
    <property type="entry name" value="ABC_transporter-like_ATP-bd"/>
</dbReference>
<dbReference type="GO" id="GO:0016887">
    <property type="term" value="F:ATP hydrolysis activity"/>
    <property type="evidence" value="ECO:0007669"/>
    <property type="project" value="InterPro"/>
</dbReference>
<dbReference type="EMBL" id="LZYO01000469">
    <property type="protein sequence ID" value="ODH13523.1"/>
    <property type="molecule type" value="Genomic_DNA"/>
</dbReference>
<dbReference type="GO" id="GO:0005524">
    <property type="term" value="F:ATP binding"/>
    <property type="evidence" value="ECO:0007669"/>
    <property type="project" value="InterPro"/>
</dbReference>
<sequence>QVFTRIEIVSINLIRRHKIQSAAPSQYFTSRPGAFALVQACWAVVTNGRSYLLGPDRLANAINISLGSVAGWQLQYPHPQPGSDIHAETPGSSQRVLGCCLGCISQPTTAPLVDSMSPNGTVTSIPPSIPSVVSASAVYMDLVLVLVLGTLRRDRVVGQVDFSSTFFVVVISVFRQQHAQADGSLVRDHAQAIQYVGFNGDQIQSAAGYVRGSYLSARYERRWEDTDFTVLQFLKGQKSLNSLELEQDECPLMREEALEVGVRARPLEDAIIGCSESKSKRHFNKTIQDLQLDDLLDLPVSNLSSGQSRRERIAKAVLMKPEVLFLDDPFSGLSLPPSHPINPQD</sequence>
<evidence type="ECO:0000313" key="3">
    <source>
        <dbReference type="Proteomes" id="UP000242814"/>
    </source>
</evidence>
<evidence type="ECO:0000259" key="1">
    <source>
        <dbReference type="Pfam" id="PF00005"/>
    </source>
</evidence>
<name>A0A1D2J5G2_PARBR</name>
<dbReference type="VEuPathDB" id="FungiDB:PABG_07617"/>
<feature type="domain" description="ABC transporter" evidence="1">
    <location>
        <begin position="259"/>
        <end position="330"/>
    </location>
</feature>
<comment type="caution">
    <text evidence="2">The sequence shown here is derived from an EMBL/GenBank/DDBJ whole genome shotgun (WGS) entry which is preliminary data.</text>
</comment>
<dbReference type="InterPro" id="IPR050334">
    <property type="entry name" value="Molybdenum_import_ModC"/>
</dbReference>
<dbReference type="Pfam" id="PF00005">
    <property type="entry name" value="ABC_tran"/>
    <property type="match status" value="1"/>
</dbReference>
<dbReference type="VEuPathDB" id="FungiDB:PADG_11871"/>
<dbReference type="AlphaFoldDB" id="A0A1D2J5G2"/>
<dbReference type="InterPro" id="IPR027417">
    <property type="entry name" value="P-loop_NTPase"/>
</dbReference>
<feature type="non-terminal residue" evidence="2">
    <location>
        <position position="1"/>
    </location>
</feature>
<gene>
    <name evidence="2" type="ORF">ACO22_07166</name>
</gene>
<dbReference type="PANTHER" id="PTHR43514">
    <property type="entry name" value="ABC TRANSPORTER I FAMILY MEMBER 10"/>
    <property type="match status" value="1"/>
</dbReference>
<dbReference type="Proteomes" id="UP000242814">
    <property type="component" value="Unassembled WGS sequence"/>
</dbReference>
<organism evidence="2 3">
    <name type="scientific">Paracoccidioides brasiliensis</name>
    <dbReference type="NCBI Taxonomy" id="121759"/>
    <lineage>
        <taxon>Eukaryota</taxon>
        <taxon>Fungi</taxon>
        <taxon>Dikarya</taxon>
        <taxon>Ascomycota</taxon>
        <taxon>Pezizomycotina</taxon>
        <taxon>Eurotiomycetes</taxon>
        <taxon>Eurotiomycetidae</taxon>
        <taxon>Onygenales</taxon>
        <taxon>Ajellomycetaceae</taxon>
        <taxon>Paracoccidioides</taxon>
    </lineage>
</organism>
<proteinExistence type="predicted"/>